<feature type="domain" description="PHP" evidence="9">
    <location>
        <begin position="6"/>
        <end position="190"/>
    </location>
</feature>
<evidence type="ECO:0000256" key="2">
    <source>
        <dbReference type="ARBA" id="ARBA00009152"/>
    </source>
</evidence>
<accession>A0ABV9QNY4</accession>
<keyword evidence="6 8" id="KW-0368">Histidine biosynthesis</keyword>
<evidence type="ECO:0000313" key="11">
    <source>
        <dbReference type="Proteomes" id="UP001595916"/>
    </source>
</evidence>
<name>A0ABV9QNY4_9FIRM</name>
<dbReference type="EC" id="3.1.3.15" evidence="3 8"/>
<dbReference type="RefSeq" id="WP_379789293.1">
    <property type="nucleotide sequence ID" value="NZ_JBHSHL010000059.1"/>
</dbReference>
<evidence type="ECO:0000256" key="8">
    <source>
        <dbReference type="RuleBase" id="RU366003"/>
    </source>
</evidence>
<keyword evidence="11" id="KW-1185">Reference proteome</keyword>
<evidence type="ECO:0000256" key="6">
    <source>
        <dbReference type="ARBA" id="ARBA00023102"/>
    </source>
</evidence>
<proteinExistence type="inferred from homology"/>
<evidence type="ECO:0000256" key="7">
    <source>
        <dbReference type="ARBA" id="ARBA00049158"/>
    </source>
</evidence>
<dbReference type="Pfam" id="PF02811">
    <property type="entry name" value="PHP"/>
    <property type="match status" value="1"/>
</dbReference>
<gene>
    <name evidence="10" type="ORF">ACFO4R_11425</name>
</gene>
<evidence type="ECO:0000256" key="1">
    <source>
        <dbReference type="ARBA" id="ARBA00004970"/>
    </source>
</evidence>
<comment type="pathway">
    <text evidence="1 8">Amino-acid biosynthesis; L-histidine biosynthesis; L-histidine from 5-phospho-alpha-D-ribose 1-diphosphate: step 8/9.</text>
</comment>
<evidence type="ECO:0000256" key="5">
    <source>
        <dbReference type="ARBA" id="ARBA00022801"/>
    </source>
</evidence>
<comment type="similarity">
    <text evidence="2 8">Belongs to the PHP hydrolase family. HisK subfamily.</text>
</comment>
<evidence type="ECO:0000259" key="9">
    <source>
        <dbReference type="Pfam" id="PF02811"/>
    </source>
</evidence>
<dbReference type="PANTHER" id="PTHR21039">
    <property type="entry name" value="HISTIDINOL PHOSPHATASE-RELATED"/>
    <property type="match status" value="1"/>
</dbReference>
<comment type="catalytic activity">
    <reaction evidence="7 8">
        <text>L-histidinol phosphate + H2O = L-histidinol + phosphate</text>
        <dbReference type="Rhea" id="RHEA:14465"/>
        <dbReference type="ChEBI" id="CHEBI:15377"/>
        <dbReference type="ChEBI" id="CHEBI:43474"/>
        <dbReference type="ChEBI" id="CHEBI:57699"/>
        <dbReference type="ChEBI" id="CHEBI:57980"/>
        <dbReference type="EC" id="3.1.3.15"/>
    </reaction>
</comment>
<sequence>MKLVYDQHIHSRFSFDSKEEILSYLSLSEENPIVTTEHLEFHNPSDNYRNNLIDYDAYRSHVKTLSDSFGRKILCGVEIGYYAPATDEISSYLDKKDFDLKLLSVHHNDDFDFTQKKVALLPTETLIRDYYTLMIEALESPIEANVLAHFDYGVRLVDIAPSLFKENASIYLDKILDLIISKEMALELNTKSMFVCGKAPLYDFMVSMYLEKGGRLFTLGSDAHRYNSYSYKFEEVQNFLLQKGVREVACFEKGKLYLQPIAT</sequence>
<evidence type="ECO:0000256" key="4">
    <source>
        <dbReference type="ARBA" id="ARBA00022605"/>
    </source>
</evidence>
<dbReference type="Proteomes" id="UP001595916">
    <property type="component" value="Unassembled WGS sequence"/>
</dbReference>
<keyword evidence="5 8" id="KW-0378">Hydrolase</keyword>
<keyword evidence="4 8" id="KW-0028">Amino-acid biosynthesis</keyword>
<dbReference type="InterPro" id="IPR010140">
    <property type="entry name" value="Histidinol_P_phosphatase_HisJ"/>
</dbReference>
<protein>
    <recommendedName>
        <fullName evidence="3 8">Histidinol-phosphatase</fullName>
        <shortName evidence="8">HolPase</shortName>
        <ecNumber evidence="3 8">3.1.3.15</ecNumber>
    </recommendedName>
</protein>
<evidence type="ECO:0000256" key="3">
    <source>
        <dbReference type="ARBA" id="ARBA00013085"/>
    </source>
</evidence>
<dbReference type="EMBL" id="JBHSHL010000059">
    <property type="protein sequence ID" value="MFC4805673.1"/>
    <property type="molecule type" value="Genomic_DNA"/>
</dbReference>
<organism evidence="10 11">
    <name type="scientific">Filifactor villosus</name>
    <dbReference type="NCBI Taxonomy" id="29374"/>
    <lineage>
        <taxon>Bacteria</taxon>
        <taxon>Bacillati</taxon>
        <taxon>Bacillota</taxon>
        <taxon>Clostridia</taxon>
        <taxon>Peptostreptococcales</taxon>
        <taxon>Filifactoraceae</taxon>
        <taxon>Filifactor</taxon>
    </lineage>
</organism>
<comment type="caution">
    <text evidence="10">The sequence shown here is derived from an EMBL/GenBank/DDBJ whole genome shotgun (WGS) entry which is preliminary data.</text>
</comment>
<dbReference type="Gene3D" id="3.20.20.140">
    <property type="entry name" value="Metal-dependent hydrolases"/>
    <property type="match status" value="1"/>
</dbReference>
<evidence type="ECO:0000313" key="10">
    <source>
        <dbReference type="EMBL" id="MFC4805673.1"/>
    </source>
</evidence>
<dbReference type="InterPro" id="IPR004013">
    <property type="entry name" value="PHP_dom"/>
</dbReference>
<dbReference type="PANTHER" id="PTHR21039:SF0">
    <property type="entry name" value="HISTIDINOL-PHOSPHATASE"/>
    <property type="match status" value="1"/>
</dbReference>
<dbReference type="SUPFAM" id="SSF89550">
    <property type="entry name" value="PHP domain-like"/>
    <property type="match status" value="1"/>
</dbReference>
<reference evidence="11" key="1">
    <citation type="journal article" date="2019" name="Int. J. Syst. Evol. Microbiol.">
        <title>The Global Catalogue of Microorganisms (GCM) 10K type strain sequencing project: providing services to taxonomists for standard genome sequencing and annotation.</title>
        <authorList>
            <consortium name="The Broad Institute Genomics Platform"/>
            <consortium name="The Broad Institute Genome Sequencing Center for Infectious Disease"/>
            <person name="Wu L."/>
            <person name="Ma J."/>
        </authorList>
    </citation>
    <scope>NUCLEOTIDE SEQUENCE [LARGE SCALE GENOMIC DNA]</scope>
    <source>
        <strain evidence="11">CCUG 46385</strain>
    </source>
</reference>
<dbReference type="InterPro" id="IPR016195">
    <property type="entry name" value="Pol/histidinol_Pase-like"/>
</dbReference>